<feature type="compositionally biased region" description="Acidic residues" evidence="1">
    <location>
        <begin position="50"/>
        <end position="60"/>
    </location>
</feature>
<protein>
    <recommendedName>
        <fullName evidence="2">HAT C-terminal dimerisation domain-containing protein</fullName>
    </recommendedName>
</protein>
<dbReference type="InterPro" id="IPR008906">
    <property type="entry name" value="HATC_C_dom"/>
</dbReference>
<feature type="domain" description="HAT C-terminal dimerisation" evidence="2">
    <location>
        <begin position="515"/>
        <end position="581"/>
    </location>
</feature>
<reference evidence="3 4" key="1">
    <citation type="journal article" date="2010" name="Nature">
        <title>Genome sequencing and analysis of the model grass Brachypodium distachyon.</title>
        <authorList>
            <consortium name="International Brachypodium Initiative"/>
        </authorList>
    </citation>
    <scope>NUCLEOTIDE SEQUENCE [LARGE SCALE GENOMIC DNA]</scope>
    <source>
        <strain evidence="3 4">Bd21</strain>
    </source>
</reference>
<dbReference type="InterPro" id="IPR012337">
    <property type="entry name" value="RNaseH-like_sf"/>
</dbReference>
<evidence type="ECO:0000256" key="1">
    <source>
        <dbReference type="SAM" id="MobiDB-lite"/>
    </source>
</evidence>
<dbReference type="Pfam" id="PF05699">
    <property type="entry name" value="Dimer_Tnp_hAT"/>
    <property type="match status" value="1"/>
</dbReference>
<dbReference type="GO" id="GO:0046983">
    <property type="term" value="F:protein dimerization activity"/>
    <property type="evidence" value="ECO:0007669"/>
    <property type="project" value="InterPro"/>
</dbReference>
<reference evidence="3" key="2">
    <citation type="submission" date="2017-06" db="EMBL/GenBank/DDBJ databases">
        <title>WGS assembly of Brachypodium distachyon.</title>
        <authorList>
            <consortium name="The International Brachypodium Initiative"/>
            <person name="Lucas S."/>
            <person name="Harmon-Smith M."/>
            <person name="Lail K."/>
            <person name="Tice H."/>
            <person name="Grimwood J."/>
            <person name="Bruce D."/>
            <person name="Barry K."/>
            <person name="Shu S."/>
            <person name="Lindquist E."/>
            <person name="Wang M."/>
            <person name="Pitluck S."/>
            <person name="Vogel J.P."/>
            <person name="Garvin D.F."/>
            <person name="Mockler T.C."/>
            <person name="Schmutz J."/>
            <person name="Rokhsar D."/>
            <person name="Bevan M.W."/>
        </authorList>
    </citation>
    <scope>NUCLEOTIDE SEQUENCE</scope>
    <source>
        <strain evidence="3">Bd21</strain>
    </source>
</reference>
<evidence type="ECO:0000313" key="4">
    <source>
        <dbReference type="EnsemblPlants" id="PNT75055"/>
    </source>
</evidence>
<sequence>MSSRIRKYDSGYEKRKKKKRLEAVAQTQKGALDRFVVKDSQFTSENQTPDPDDNVDDAVEVEAHNTEIDHGADDANQPDANNVDQVGDQGHDDRVDASLDRSPSTENHNDNNNTFQLDIFDPRNWDALDSKMVDILVQKGPRRDLPIQKGPKDGLSRRFSASTYTRVLSNGEKCDRNGLLQSNQTIDKVAQRELQKERDHWRKVLFRIILIVKFLAEHTLAFRGTNSKLYQDSNGNFLGIIQMLAEFDPVIQEHVKRITNDEFHIHYLGHGIQNEIISLLAFAIRSEIIKKKWQILKDNIIGLPLKSLSSTRWESRVDSVKAIRFQIQEIREALLEVAENDKDPKTSSEAMSLANNELGDFEFLVAVVIWYKILSAINLVSKQLQAKDMLIDIAIEEVQRLISFFSKYREIGFSYALEAAKEIALENNIVPEFRTKRKIKRKRQFDESPDDASIASQQSAHESFRVNYFIPVVDQAIDSLTRRFEQYQGFENIFGFLFTSDKLCSLDDKSLLSSSNIHKYLKRRGCFPNAVIAYRILLTIPVTVASAKRSFSKLKLLKSYLRSTMTQERFNGLATISLENDVLEKINYEDIIEDFVSRNTRRMMLFTRS</sequence>
<dbReference type="Proteomes" id="UP000008810">
    <property type="component" value="Chromosome 1"/>
</dbReference>
<dbReference type="PANTHER" id="PTHR45749:SF35">
    <property type="entry name" value="AC-LIKE TRANSPOSASE-RELATED"/>
    <property type="match status" value="1"/>
</dbReference>
<evidence type="ECO:0000259" key="2">
    <source>
        <dbReference type="Pfam" id="PF05699"/>
    </source>
</evidence>
<organism evidence="3">
    <name type="scientific">Brachypodium distachyon</name>
    <name type="common">Purple false brome</name>
    <name type="synonym">Trachynia distachya</name>
    <dbReference type="NCBI Taxonomy" id="15368"/>
    <lineage>
        <taxon>Eukaryota</taxon>
        <taxon>Viridiplantae</taxon>
        <taxon>Streptophyta</taxon>
        <taxon>Embryophyta</taxon>
        <taxon>Tracheophyta</taxon>
        <taxon>Spermatophyta</taxon>
        <taxon>Magnoliopsida</taxon>
        <taxon>Liliopsida</taxon>
        <taxon>Poales</taxon>
        <taxon>Poaceae</taxon>
        <taxon>BOP clade</taxon>
        <taxon>Pooideae</taxon>
        <taxon>Stipodae</taxon>
        <taxon>Brachypodieae</taxon>
        <taxon>Brachypodium</taxon>
    </lineage>
</organism>
<evidence type="ECO:0000313" key="5">
    <source>
        <dbReference type="Proteomes" id="UP000008810"/>
    </source>
</evidence>
<keyword evidence="5" id="KW-1185">Reference proteome</keyword>
<dbReference type="SUPFAM" id="SSF53098">
    <property type="entry name" value="Ribonuclease H-like"/>
    <property type="match status" value="1"/>
</dbReference>
<dbReference type="InParanoid" id="A0A2K2DLA1"/>
<dbReference type="STRING" id="15368.A0A2K2DLA1"/>
<proteinExistence type="predicted"/>
<feature type="compositionally biased region" description="Basic and acidic residues" evidence="1">
    <location>
        <begin position="1"/>
        <end position="13"/>
    </location>
</feature>
<feature type="compositionally biased region" description="Basic and acidic residues" evidence="1">
    <location>
        <begin position="89"/>
        <end position="99"/>
    </location>
</feature>
<dbReference type="AlphaFoldDB" id="A0A2K2DLA1"/>
<accession>A0A2K2DLA1</accession>
<dbReference type="EnsemblPlants" id="PNT75055">
    <property type="protein sequence ID" value="PNT75055"/>
    <property type="gene ID" value="BRADI_1g27024v3"/>
</dbReference>
<gene>
    <name evidence="3" type="ORF">BRADI_1g27024v3</name>
</gene>
<feature type="compositionally biased region" description="Basic and acidic residues" evidence="1">
    <location>
        <begin position="61"/>
        <end position="73"/>
    </location>
</feature>
<reference evidence="4" key="3">
    <citation type="submission" date="2018-08" db="UniProtKB">
        <authorList>
            <consortium name="EnsemblPlants"/>
        </authorList>
    </citation>
    <scope>IDENTIFICATION</scope>
    <source>
        <strain evidence="4">cv. Bd21</strain>
    </source>
</reference>
<dbReference type="PANTHER" id="PTHR45749">
    <property type="match status" value="1"/>
</dbReference>
<dbReference type="OrthoDB" id="1692427at2759"/>
<dbReference type="EMBL" id="CM000880">
    <property type="protein sequence ID" value="PNT75055.1"/>
    <property type="molecule type" value="Genomic_DNA"/>
</dbReference>
<dbReference type="Gramene" id="PNT75055">
    <property type="protein sequence ID" value="PNT75055"/>
    <property type="gene ID" value="BRADI_1g27024v3"/>
</dbReference>
<feature type="compositionally biased region" description="Polar residues" evidence="1">
    <location>
        <begin position="101"/>
        <end position="116"/>
    </location>
</feature>
<feature type="region of interest" description="Disordered" evidence="1">
    <location>
        <begin position="1"/>
        <end position="117"/>
    </location>
</feature>
<evidence type="ECO:0000313" key="3">
    <source>
        <dbReference type="EMBL" id="PNT75055.1"/>
    </source>
</evidence>
<name>A0A2K2DLA1_BRADI</name>